<comment type="catalytic activity">
    <reaction evidence="2">
        <text>4-amino-2-methyl-5-(phosphooxymethyl)pyrimidine + ATP = 4-amino-2-methyl-5-(diphosphooxymethyl)pyrimidine + ADP</text>
        <dbReference type="Rhea" id="RHEA:19893"/>
        <dbReference type="ChEBI" id="CHEBI:30616"/>
        <dbReference type="ChEBI" id="CHEBI:57841"/>
        <dbReference type="ChEBI" id="CHEBI:58354"/>
        <dbReference type="ChEBI" id="CHEBI:456216"/>
        <dbReference type="EC" id="2.7.4.7"/>
    </reaction>
</comment>
<dbReference type="PANTHER" id="PTHR20858:SF17">
    <property type="entry name" value="HYDROXYMETHYLPYRIMIDINE_PHOSPHOMETHYLPYRIMIDINE KINASE THI20-RELATED"/>
    <property type="match status" value="1"/>
</dbReference>
<evidence type="ECO:0000256" key="10">
    <source>
        <dbReference type="ARBA" id="ARBA00022777"/>
    </source>
</evidence>
<dbReference type="NCBIfam" id="TIGR00097">
    <property type="entry name" value="HMP-P_kinase"/>
    <property type="match status" value="1"/>
</dbReference>
<keyword evidence="9" id="KW-0547">Nucleotide-binding</keyword>
<dbReference type="SUPFAM" id="SSF53613">
    <property type="entry name" value="Ribokinase-like"/>
    <property type="match status" value="1"/>
</dbReference>
<dbReference type="GO" id="GO:0005829">
    <property type="term" value="C:cytosol"/>
    <property type="evidence" value="ECO:0007669"/>
    <property type="project" value="TreeGrafter"/>
</dbReference>
<evidence type="ECO:0000259" key="16">
    <source>
        <dbReference type="Pfam" id="PF08543"/>
    </source>
</evidence>
<dbReference type="GO" id="GO:0008972">
    <property type="term" value="F:phosphomethylpyrimidine kinase activity"/>
    <property type="evidence" value="ECO:0007669"/>
    <property type="project" value="UniProtKB-EC"/>
</dbReference>
<keyword evidence="11" id="KW-0067">ATP-binding</keyword>
<sequence length="268" mass="29098">MVNDFPQALTIAGSDSDGSAGMQADMNTFQRRNVYGISILTAAVAGNSYGIQASHPFPLDFVTQEFQSISDDFKIRATKTGMLADTPMIETVVDNLQKNDFGPLILDPVIITKHGAMLLEEEAFETLKQKLIPLATLITPNYFEAVKLIGVDIKNDNDTIKAAHALQNMGSKNVMLKGRHQDPTQSEVRDFILLEDGSSFWLSEPFVNTNRVNGTGDVLSACITAEVAKGSSISDAIRVGKKFVTAAIANQIEVGHKFGPVNHLVPFD</sequence>
<keyword evidence="12" id="KW-0784">Thiamine biosynthesis</keyword>
<accession>G8PB84</accession>
<dbReference type="PANTHER" id="PTHR20858">
    <property type="entry name" value="PHOSPHOMETHYLPYRIMIDINE KINASE"/>
    <property type="match status" value="1"/>
</dbReference>
<comment type="pathway">
    <text evidence="3">Cofactor biosynthesis; thiamine diphosphate biosynthesis; 4-amino-2-methyl-5-diphosphomethylpyrimidine from 5-amino-1-(5-phospho-D-ribosyl)imidazole: step 3/3.</text>
</comment>
<dbReference type="Proteomes" id="UP000005444">
    <property type="component" value="Chromosome"/>
</dbReference>
<reference evidence="17 18" key="1">
    <citation type="journal article" date="2012" name="J. Bacteriol.">
        <title>Complete Genome Sequence of the Beer Spoilage Organism Pediococcus claussenii ATCC BAA-344T.</title>
        <authorList>
            <person name="Pittet V."/>
            <person name="Abegunde T."/>
            <person name="Marfleet T."/>
            <person name="Haakensen M."/>
            <person name="Morrow K."/>
            <person name="Jayaprakash T."/>
            <person name="Schroeder K."/>
            <person name="Trost B."/>
            <person name="Byrns S."/>
            <person name="Bergsveinson J."/>
            <person name="Kusalik A."/>
            <person name="Ziola B."/>
        </authorList>
    </citation>
    <scope>NUCLEOTIDE SEQUENCE [LARGE SCALE GENOMIC DNA]</scope>
    <source>
        <strain evidence="17 18">ATCC BAA-344</strain>
    </source>
</reference>
<proteinExistence type="inferred from homology"/>
<evidence type="ECO:0000256" key="3">
    <source>
        <dbReference type="ARBA" id="ARBA00004769"/>
    </source>
</evidence>
<dbReference type="FunFam" id="3.40.1190.20:FF:000003">
    <property type="entry name" value="Phosphomethylpyrimidine kinase ThiD"/>
    <property type="match status" value="1"/>
</dbReference>
<dbReference type="RefSeq" id="WP_014214911.1">
    <property type="nucleotide sequence ID" value="NC_016605.1"/>
</dbReference>
<gene>
    <name evidence="17" type="primary">thiD</name>
    <name evidence="17" type="ordered locus">PECL_408</name>
</gene>
<feature type="domain" description="Pyridoxamine kinase/Phosphomethylpyrimidine kinase" evidence="16">
    <location>
        <begin position="15"/>
        <end position="262"/>
    </location>
</feature>
<evidence type="ECO:0000256" key="15">
    <source>
        <dbReference type="ARBA" id="ARBA00043176"/>
    </source>
</evidence>
<evidence type="ECO:0000256" key="9">
    <source>
        <dbReference type="ARBA" id="ARBA00022741"/>
    </source>
</evidence>
<comment type="pathway">
    <text evidence="13">Cofactor biosynthesis; thiamine diphosphate biosynthesis; 4-amino-2-methyl-5-diphosphomethylpyrimidine from 5-amino-1-(5-phospho-D-ribosyl)imidazole: step 2/3.</text>
</comment>
<dbReference type="EC" id="2.7.4.7" evidence="6"/>
<dbReference type="HOGENOM" id="CLU_020520_0_0_9"/>
<dbReference type="KEGG" id="pce:PECL_408"/>
<evidence type="ECO:0000313" key="18">
    <source>
        <dbReference type="Proteomes" id="UP000005444"/>
    </source>
</evidence>
<evidence type="ECO:0000256" key="11">
    <source>
        <dbReference type="ARBA" id="ARBA00022840"/>
    </source>
</evidence>
<keyword evidence="10 17" id="KW-0418">Kinase</keyword>
<evidence type="ECO:0000256" key="6">
    <source>
        <dbReference type="ARBA" id="ARBA00012963"/>
    </source>
</evidence>
<evidence type="ECO:0000256" key="14">
    <source>
        <dbReference type="ARBA" id="ARBA00042102"/>
    </source>
</evidence>
<evidence type="ECO:0000256" key="4">
    <source>
        <dbReference type="ARBA" id="ARBA00009879"/>
    </source>
</evidence>
<dbReference type="EC" id="2.7.1.49" evidence="5"/>
<dbReference type="GO" id="GO:0008902">
    <property type="term" value="F:hydroxymethylpyrimidine kinase activity"/>
    <property type="evidence" value="ECO:0007669"/>
    <property type="project" value="UniProtKB-EC"/>
</dbReference>
<organism evidence="17 18">
    <name type="scientific">Pediococcus claussenii (strain ATCC BAA-344 / DSM 14800 / JCM 18046 / KCTC 3811 / LMG 21948 / P06)</name>
    <dbReference type="NCBI Taxonomy" id="701521"/>
    <lineage>
        <taxon>Bacteria</taxon>
        <taxon>Bacillati</taxon>
        <taxon>Bacillota</taxon>
        <taxon>Bacilli</taxon>
        <taxon>Lactobacillales</taxon>
        <taxon>Lactobacillaceae</taxon>
        <taxon>Pediococcus</taxon>
    </lineage>
</organism>
<dbReference type="CDD" id="cd01169">
    <property type="entry name" value="HMPP_kinase"/>
    <property type="match status" value="1"/>
</dbReference>
<dbReference type="EMBL" id="CP003137">
    <property type="protein sequence ID" value="AEV94713.1"/>
    <property type="molecule type" value="Genomic_DNA"/>
</dbReference>
<evidence type="ECO:0000256" key="2">
    <source>
        <dbReference type="ARBA" id="ARBA00000565"/>
    </source>
</evidence>
<dbReference type="AlphaFoldDB" id="G8PB84"/>
<dbReference type="Pfam" id="PF08543">
    <property type="entry name" value="Phos_pyr_kin"/>
    <property type="match status" value="1"/>
</dbReference>
<evidence type="ECO:0000313" key="17">
    <source>
        <dbReference type="EMBL" id="AEV94713.1"/>
    </source>
</evidence>
<name>G8PB84_PEDCP</name>
<dbReference type="STRING" id="701521.PECL_408"/>
<dbReference type="InterPro" id="IPR004399">
    <property type="entry name" value="HMP/HMP-P_kinase_dom"/>
</dbReference>
<dbReference type="Gene3D" id="3.40.1190.20">
    <property type="match status" value="1"/>
</dbReference>
<keyword evidence="8" id="KW-0808">Transferase</keyword>
<evidence type="ECO:0000256" key="13">
    <source>
        <dbReference type="ARBA" id="ARBA00037917"/>
    </source>
</evidence>
<dbReference type="InterPro" id="IPR029056">
    <property type="entry name" value="Ribokinase-like"/>
</dbReference>
<evidence type="ECO:0000256" key="12">
    <source>
        <dbReference type="ARBA" id="ARBA00022977"/>
    </source>
</evidence>
<dbReference type="InterPro" id="IPR013749">
    <property type="entry name" value="PM/HMP-P_kinase-1"/>
</dbReference>
<comment type="catalytic activity">
    <reaction evidence="1">
        <text>4-amino-5-hydroxymethyl-2-methylpyrimidine + ATP = 4-amino-2-methyl-5-(phosphooxymethyl)pyrimidine + ADP + H(+)</text>
        <dbReference type="Rhea" id="RHEA:23096"/>
        <dbReference type="ChEBI" id="CHEBI:15378"/>
        <dbReference type="ChEBI" id="CHEBI:16892"/>
        <dbReference type="ChEBI" id="CHEBI:30616"/>
        <dbReference type="ChEBI" id="CHEBI:58354"/>
        <dbReference type="ChEBI" id="CHEBI:456216"/>
        <dbReference type="EC" id="2.7.1.49"/>
    </reaction>
</comment>
<evidence type="ECO:0000256" key="8">
    <source>
        <dbReference type="ARBA" id="ARBA00022679"/>
    </source>
</evidence>
<evidence type="ECO:0000256" key="7">
    <source>
        <dbReference type="ARBA" id="ARBA00019161"/>
    </source>
</evidence>
<dbReference type="GO" id="GO:0005524">
    <property type="term" value="F:ATP binding"/>
    <property type="evidence" value="ECO:0007669"/>
    <property type="project" value="UniProtKB-KW"/>
</dbReference>
<keyword evidence="18" id="KW-1185">Reference proteome</keyword>
<protein>
    <recommendedName>
        <fullName evidence="7">Hydroxymethylpyrimidine/phosphomethylpyrimidine kinase</fullName>
        <ecNumber evidence="5">2.7.1.49</ecNumber>
        <ecNumber evidence="6">2.7.4.7</ecNumber>
    </recommendedName>
    <alternativeName>
        <fullName evidence="14">Hydroxymethylpyrimidine kinase</fullName>
    </alternativeName>
    <alternativeName>
        <fullName evidence="15">Hydroxymethylpyrimidine phosphate kinase</fullName>
    </alternativeName>
</protein>
<dbReference type="eggNOG" id="COG0351">
    <property type="taxonomic scope" value="Bacteria"/>
</dbReference>
<dbReference type="PATRIC" id="fig|701521.8.peg.385"/>
<comment type="similarity">
    <text evidence="4">Belongs to the ThiD family.</text>
</comment>
<evidence type="ECO:0000256" key="1">
    <source>
        <dbReference type="ARBA" id="ARBA00000151"/>
    </source>
</evidence>
<evidence type="ECO:0000256" key="5">
    <source>
        <dbReference type="ARBA" id="ARBA00012135"/>
    </source>
</evidence>
<dbReference type="GO" id="GO:0009228">
    <property type="term" value="P:thiamine biosynthetic process"/>
    <property type="evidence" value="ECO:0007669"/>
    <property type="project" value="UniProtKB-KW"/>
</dbReference>